<keyword evidence="5 6" id="KW-0788">Thiol protease</keyword>
<dbReference type="PROSITE" id="PS00972">
    <property type="entry name" value="USP_1"/>
    <property type="match status" value="1"/>
</dbReference>
<feature type="compositionally biased region" description="Polar residues" evidence="7">
    <location>
        <begin position="576"/>
        <end position="590"/>
    </location>
</feature>
<dbReference type="RefSeq" id="XP_033526245.1">
    <property type="nucleotide sequence ID" value="XM_033662365.1"/>
</dbReference>
<protein>
    <recommendedName>
        <fullName evidence="6">Ubiquitin carboxyl-terminal hydrolase</fullName>
        <ecNumber evidence="6">3.4.19.12</ecNumber>
    </recommendedName>
</protein>
<feature type="compositionally biased region" description="Low complexity" evidence="7">
    <location>
        <begin position="126"/>
        <end position="155"/>
    </location>
</feature>
<evidence type="ECO:0000256" key="7">
    <source>
        <dbReference type="SAM" id="MobiDB-lite"/>
    </source>
</evidence>
<evidence type="ECO:0000313" key="10">
    <source>
        <dbReference type="Proteomes" id="UP000799771"/>
    </source>
</evidence>
<dbReference type="InterPro" id="IPR038765">
    <property type="entry name" value="Papain-like_cys_pep_sf"/>
</dbReference>
<name>A0A6A6AL70_9PLEO</name>
<comment type="catalytic activity">
    <reaction evidence="1 6">
        <text>Thiol-dependent hydrolysis of ester, thioester, amide, peptide and isopeptide bonds formed by the C-terminal Gly of ubiquitin (a 76-residue protein attached to proteins as an intracellular targeting signal).</text>
        <dbReference type="EC" id="3.4.19.12"/>
    </reaction>
</comment>
<feature type="region of interest" description="Disordered" evidence="7">
    <location>
        <begin position="572"/>
        <end position="610"/>
    </location>
</feature>
<evidence type="ECO:0000259" key="8">
    <source>
        <dbReference type="PROSITE" id="PS50235"/>
    </source>
</evidence>
<dbReference type="GeneID" id="54402797"/>
<dbReference type="PROSITE" id="PS00973">
    <property type="entry name" value="USP_2"/>
    <property type="match status" value="1"/>
</dbReference>
<feature type="compositionally biased region" description="Polar residues" evidence="7">
    <location>
        <begin position="234"/>
        <end position="258"/>
    </location>
</feature>
<evidence type="ECO:0000256" key="5">
    <source>
        <dbReference type="ARBA" id="ARBA00022807"/>
    </source>
</evidence>
<keyword evidence="2 6" id="KW-0645">Protease</keyword>
<organism evidence="9 10">
    <name type="scientific">Dothidotthia symphoricarpi CBS 119687</name>
    <dbReference type="NCBI Taxonomy" id="1392245"/>
    <lineage>
        <taxon>Eukaryota</taxon>
        <taxon>Fungi</taxon>
        <taxon>Dikarya</taxon>
        <taxon>Ascomycota</taxon>
        <taxon>Pezizomycotina</taxon>
        <taxon>Dothideomycetes</taxon>
        <taxon>Pleosporomycetidae</taxon>
        <taxon>Pleosporales</taxon>
        <taxon>Dothidotthiaceae</taxon>
        <taxon>Dothidotthia</taxon>
    </lineage>
</organism>
<evidence type="ECO:0000313" key="9">
    <source>
        <dbReference type="EMBL" id="KAF2131858.1"/>
    </source>
</evidence>
<dbReference type="PANTHER" id="PTHR24006">
    <property type="entry name" value="UBIQUITIN CARBOXYL-TERMINAL HYDROLASE"/>
    <property type="match status" value="1"/>
</dbReference>
<dbReference type="EC" id="3.4.19.12" evidence="6"/>
<dbReference type="InterPro" id="IPR018200">
    <property type="entry name" value="USP_CS"/>
</dbReference>
<accession>A0A6A6AL70</accession>
<dbReference type="InterPro" id="IPR050164">
    <property type="entry name" value="Peptidase_C19"/>
</dbReference>
<gene>
    <name evidence="9" type="ORF">P153DRAFT_180034</name>
</gene>
<feature type="region of interest" description="Disordered" evidence="7">
    <location>
        <begin position="846"/>
        <end position="873"/>
    </location>
</feature>
<feature type="compositionally biased region" description="Low complexity" evidence="7">
    <location>
        <begin position="353"/>
        <end position="368"/>
    </location>
</feature>
<dbReference type="PROSITE" id="PS50235">
    <property type="entry name" value="USP_3"/>
    <property type="match status" value="1"/>
</dbReference>
<dbReference type="GO" id="GO:0004843">
    <property type="term" value="F:cysteine-type deubiquitinase activity"/>
    <property type="evidence" value="ECO:0007669"/>
    <property type="project" value="UniProtKB-UniRule"/>
</dbReference>
<evidence type="ECO:0000256" key="2">
    <source>
        <dbReference type="ARBA" id="ARBA00022670"/>
    </source>
</evidence>
<dbReference type="GO" id="GO:0005634">
    <property type="term" value="C:nucleus"/>
    <property type="evidence" value="ECO:0007669"/>
    <property type="project" value="TreeGrafter"/>
</dbReference>
<dbReference type="EMBL" id="ML977501">
    <property type="protein sequence ID" value="KAF2131858.1"/>
    <property type="molecule type" value="Genomic_DNA"/>
</dbReference>
<evidence type="ECO:0000256" key="1">
    <source>
        <dbReference type="ARBA" id="ARBA00000707"/>
    </source>
</evidence>
<feature type="compositionally biased region" description="Polar residues" evidence="7">
    <location>
        <begin position="319"/>
        <end position="331"/>
    </location>
</feature>
<reference evidence="9" key="1">
    <citation type="journal article" date="2020" name="Stud. Mycol.">
        <title>101 Dothideomycetes genomes: a test case for predicting lifestyles and emergence of pathogens.</title>
        <authorList>
            <person name="Haridas S."/>
            <person name="Albert R."/>
            <person name="Binder M."/>
            <person name="Bloem J."/>
            <person name="Labutti K."/>
            <person name="Salamov A."/>
            <person name="Andreopoulos B."/>
            <person name="Baker S."/>
            <person name="Barry K."/>
            <person name="Bills G."/>
            <person name="Bluhm B."/>
            <person name="Cannon C."/>
            <person name="Castanera R."/>
            <person name="Culley D."/>
            <person name="Daum C."/>
            <person name="Ezra D."/>
            <person name="Gonzalez J."/>
            <person name="Henrissat B."/>
            <person name="Kuo A."/>
            <person name="Liang C."/>
            <person name="Lipzen A."/>
            <person name="Lutzoni F."/>
            <person name="Magnuson J."/>
            <person name="Mondo S."/>
            <person name="Nolan M."/>
            <person name="Ohm R."/>
            <person name="Pangilinan J."/>
            <person name="Park H.-J."/>
            <person name="Ramirez L."/>
            <person name="Alfaro M."/>
            <person name="Sun H."/>
            <person name="Tritt A."/>
            <person name="Yoshinaga Y."/>
            <person name="Zwiers L.-H."/>
            <person name="Turgeon B."/>
            <person name="Goodwin S."/>
            <person name="Spatafora J."/>
            <person name="Crous P."/>
            <person name="Grigoriev I."/>
        </authorList>
    </citation>
    <scope>NUCLEOTIDE SEQUENCE</scope>
    <source>
        <strain evidence="9">CBS 119687</strain>
    </source>
</reference>
<dbReference type="AlphaFoldDB" id="A0A6A6AL70"/>
<dbReference type="SUPFAM" id="SSF54001">
    <property type="entry name" value="Cysteine proteinases"/>
    <property type="match status" value="1"/>
</dbReference>
<dbReference type="GO" id="GO:0006508">
    <property type="term" value="P:proteolysis"/>
    <property type="evidence" value="ECO:0007669"/>
    <property type="project" value="UniProtKB-KW"/>
</dbReference>
<keyword evidence="10" id="KW-1185">Reference proteome</keyword>
<dbReference type="GO" id="GO:0005829">
    <property type="term" value="C:cytosol"/>
    <property type="evidence" value="ECO:0007669"/>
    <property type="project" value="TreeGrafter"/>
</dbReference>
<dbReference type="GO" id="GO:0016579">
    <property type="term" value="P:protein deubiquitination"/>
    <property type="evidence" value="ECO:0007669"/>
    <property type="project" value="InterPro"/>
</dbReference>
<feature type="region of interest" description="Disordered" evidence="7">
    <location>
        <begin position="200"/>
        <end position="413"/>
    </location>
</feature>
<evidence type="ECO:0000256" key="4">
    <source>
        <dbReference type="ARBA" id="ARBA00022801"/>
    </source>
</evidence>
<proteinExistence type="inferred from homology"/>
<dbReference type="CDD" id="cd02257">
    <property type="entry name" value="Peptidase_C19"/>
    <property type="match status" value="1"/>
</dbReference>
<feature type="region of interest" description="Disordered" evidence="7">
    <location>
        <begin position="110"/>
        <end position="181"/>
    </location>
</feature>
<dbReference type="Proteomes" id="UP000799771">
    <property type="component" value="Unassembled WGS sequence"/>
</dbReference>
<dbReference type="OrthoDB" id="429671at2759"/>
<dbReference type="InterPro" id="IPR001394">
    <property type="entry name" value="Peptidase_C19_UCH"/>
</dbReference>
<dbReference type="Pfam" id="PF00443">
    <property type="entry name" value="UCH"/>
    <property type="match status" value="1"/>
</dbReference>
<keyword evidence="3 6" id="KW-0833">Ubl conjugation pathway</keyword>
<sequence>MMPGPYVPPTGPYQGRRQEHQYQYHMPPQTHSPVHHNPYAQYHHAQHYGHPHAYPQHMPHMQPQWYPYHQPQQQYPMPPRQFQPQPHASPVVVSSHPHLADLPLVNRAMGHTPPIVHSRTPPAPRVHTPQPVPSTSSVHSQTQVSASTPLTNTTTTPPPIAESKPAQSTPPPAAQPATFKPFYPPLPWLSVPDAEFPPRAATRRRRRRDAVPAQEEGLALPSREQAVPEESSADAEQTTDGVQTPTEEPEESQASTVAVPSDAEIDTPSTSHPPSEADLTHSTTPTAVTPSAQTSPAVPRHTRNTTKPVVPLIPIKPTKPSTAASATQKSVKSPPPTANSQDAPKAEDTPAVAPEDTASADEATTTAPPAKPAPPKSWAELLRAKNAPASAQPPPPATVSNGVPVAENGPTVPKSNSLADVLASFSVDSEKKVSFLEPRGLVNTGNLCYMNSILQVLLFCVPFYDFLDQVARRAVHSFKSETPLVDAMIMFMRDFKMIDSAASIDQLRLRLKDNELERYGDPLTPEYVYDVIKRLPRFDNMKRGQQEDAEEFLGFLLAGLHDECANLIKKDKSNHTQESLTSPTTDQPDSTEGGWHEVGSKQKVSVTQSSGTIEIETPITKIFGGKLRSEYKKPGEKPSVTLEPYQPLQLDIGEPNINNITDALKNLTRLETLDGAARGARASTKQVHIESLPPVLILHLKRFHYDEKGPQKIWKKVGYPLELEIPKEMFPQHKRGYYQANGGFPRYRLIGVVYHHGKNASGGHYTVDIRRQEGKEWIRMDDTILRRIRAEDVAEGGAEEDPKVLAAALEQHKSDAGKSKNFFAQIDMEDEEADKGGWNQVNGAEKQKENTKKWAGVLNGSATPNSAGKRTPLQKENVRDNKVAYILFYQHMES</sequence>
<dbReference type="Gene3D" id="3.90.70.10">
    <property type="entry name" value="Cysteine proteinases"/>
    <property type="match status" value="1"/>
</dbReference>
<keyword evidence="4 6" id="KW-0378">Hydrolase</keyword>
<evidence type="ECO:0000256" key="6">
    <source>
        <dbReference type="RuleBase" id="RU366025"/>
    </source>
</evidence>
<dbReference type="PANTHER" id="PTHR24006:SF687">
    <property type="entry name" value="UBIQUITIN CARBOXYL-TERMINAL HYDROLASE 10"/>
    <property type="match status" value="1"/>
</dbReference>
<comment type="similarity">
    <text evidence="6">Belongs to the peptidase C19 family.</text>
</comment>
<feature type="compositionally biased region" description="Polar residues" evidence="7">
    <location>
        <begin position="280"/>
        <end position="296"/>
    </location>
</feature>
<evidence type="ECO:0000256" key="3">
    <source>
        <dbReference type="ARBA" id="ARBA00022786"/>
    </source>
</evidence>
<dbReference type="InterPro" id="IPR028889">
    <property type="entry name" value="USP"/>
</dbReference>
<feature type="domain" description="USP" evidence="8">
    <location>
        <begin position="439"/>
        <end position="810"/>
    </location>
</feature>